<dbReference type="InterPro" id="IPR036322">
    <property type="entry name" value="WD40_repeat_dom_sf"/>
</dbReference>
<keyword evidence="1 4" id="KW-0853">WD repeat</keyword>
<dbReference type="SUPFAM" id="SSF47986">
    <property type="entry name" value="DEATH domain"/>
    <property type="match status" value="1"/>
</dbReference>
<feature type="repeat" description="WD" evidence="4">
    <location>
        <begin position="895"/>
        <end position="923"/>
    </location>
</feature>
<dbReference type="Pfam" id="PF00931">
    <property type="entry name" value="NB-ARC"/>
    <property type="match status" value="1"/>
</dbReference>
<dbReference type="Gene3D" id="2.130.10.10">
    <property type="entry name" value="YVTN repeat-like/Quinoprotein amine dehydrogenase"/>
    <property type="match status" value="3"/>
</dbReference>
<evidence type="ECO:0000313" key="7">
    <source>
        <dbReference type="RefSeq" id="XP_022244405.1"/>
    </source>
</evidence>
<dbReference type="Proteomes" id="UP000694941">
    <property type="component" value="Unplaced"/>
</dbReference>
<protein>
    <submittedName>
        <fullName evidence="7">Apoptotic protease-activating factor 1-like isoform X1</fullName>
    </submittedName>
</protein>
<dbReference type="InterPro" id="IPR019775">
    <property type="entry name" value="WD40_repeat_CS"/>
</dbReference>
<feature type="repeat" description="WD" evidence="4">
    <location>
        <begin position="618"/>
        <end position="652"/>
    </location>
</feature>
<reference evidence="7" key="1">
    <citation type="submission" date="2025-08" db="UniProtKB">
        <authorList>
            <consortium name="RefSeq"/>
        </authorList>
    </citation>
    <scope>IDENTIFICATION</scope>
    <source>
        <tissue evidence="7">Muscle</tissue>
    </source>
</reference>
<dbReference type="Gene3D" id="3.40.50.300">
    <property type="entry name" value="P-loop containing nucleotide triphosphate hydrolases"/>
    <property type="match status" value="1"/>
</dbReference>
<dbReference type="PRINTS" id="PR00364">
    <property type="entry name" value="DISEASERSIST"/>
</dbReference>
<evidence type="ECO:0000259" key="5">
    <source>
        <dbReference type="PROSITE" id="PS50209"/>
    </source>
</evidence>
<dbReference type="PRINTS" id="PR00320">
    <property type="entry name" value="GPROTEINBRPT"/>
</dbReference>
<evidence type="ECO:0000313" key="6">
    <source>
        <dbReference type="Proteomes" id="UP000694941"/>
    </source>
</evidence>
<dbReference type="RefSeq" id="XP_022244405.1">
    <property type="nucleotide sequence ID" value="XM_022388697.1"/>
</dbReference>
<dbReference type="Gene3D" id="1.10.533.10">
    <property type="entry name" value="Death Domain, Fas"/>
    <property type="match status" value="1"/>
</dbReference>
<dbReference type="Gene3D" id="1.10.10.10">
    <property type="entry name" value="Winged helix-like DNA-binding domain superfamily/Winged helix DNA-binding domain"/>
    <property type="match status" value="1"/>
</dbReference>
<evidence type="ECO:0000256" key="3">
    <source>
        <dbReference type="ARBA" id="ARBA00022737"/>
    </source>
</evidence>
<dbReference type="PROSITE" id="PS50209">
    <property type="entry name" value="CARD"/>
    <property type="match status" value="1"/>
</dbReference>
<gene>
    <name evidence="7" type="primary">LOC106461682</name>
</gene>
<evidence type="ECO:0000256" key="4">
    <source>
        <dbReference type="PROSITE-ProRule" id="PRU00221"/>
    </source>
</evidence>
<organism evidence="6 7">
    <name type="scientific">Limulus polyphemus</name>
    <name type="common">Atlantic horseshoe crab</name>
    <dbReference type="NCBI Taxonomy" id="6850"/>
    <lineage>
        <taxon>Eukaryota</taxon>
        <taxon>Metazoa</taxon>
        <taxon>Ecdysozoa</taxon>
        <taxon>Arthropoda</taxon>
        <taxon>Chelicerata</taxon>
        <taxon>Merostomata</taxon>
        <taxon>Xiphosura</taxon>
        <taxon>Limulidae</taxon>
        <taxon>Limulus</taxon>
    </lineage>
</organism>
<feature type="repeat" description="WD" evidence="4">
    <location>
        <begin position="924"/>
        <end position="956"/>
    </location>
</feature>
<dbReference type="Pfam" id="PF00400">
    <property type="entry name" value="WD40"/>
    <property type="match status" value="11"/>
</dbReference>
<dbReference type="SMART" id="SM00320">
    <property type="entry name" value="WD40"/>
    <property type="match status" value="13"/>
</dbReference>
<keyword evidence="2" id="KW-0053">Apoptosis</keyword>
<dbReference type="CDD" id="cd00200">
    <property type="entry name" value="WD40"/>
    <property type="match status" value="2"/>
</dbReference>
<feature type="repeat" description="WD" evidence="4">
    <location>
        <begin position="1087"/>
        <end position="1128"/>
    </location>
</feature>
<dbReference type="InterPro" id="IPR001680">
    <property type="entry name" value="WD40_rpt"/>
</dbReference>
<accession>A0ABM1SL99</accession>
<dbReference type="InterPro" id="IPR042197">
    <property type="entry name" value="Apaf_helical"/>
</dbReference>
<keyword evidence="3" id="KW-0677">Repeat</keyword>
<name>A0ABM1SL99_LIMPO</name>
<dbReference type="PROSITE" id="PS50294">
    <property type="entry name" value="WD_REPEATS_REGION"/>
    <property type="match status" value="3"/>
</dbReference>
<dbReference type="PANTHER" id="PTHR22845:SF5">
    <property type="entry name" value="APOPTOTIC PROTEASE-ACTIVATING FACTOR 1"/>
    <property type="match status" value="1"/>
</dbReference>
<dbReference type="Pfam" id="PF21296">
    <property type="entry name" value="WHD_APAF1"/>
    <property type="match status" value="1"/>
</dbReference>
<dbReference type="InterPro" id="IPR027417">
    <property type="entry name" value="P-loop_NTPase"/>
</dbReference>
<dbReference type="PANTHER" id="PTHR22845">
    <property type="entry name" value="APOPTOTIC PROTEASE-ACTIVATING FACTOR 1"/>
    <property type="match status" value="1"/>
</dbReference>
<feature type="repeat" description="WD" evidence="4">
    <location>
        <begin position="1047"/>
        <end position="1081"/>
    </location>
</feature>
<feature type="repeat" description="WD" evidence="4">
    <location>
        <begin position="660"/>
        <end position="694"/>
    </location>
</feature>
<dbReference type="SMART" id="SM00114">
    <property type="entry name" value="CARD"/>
    <property type="match status" value="1"/>
</dbReference>
<dbReference type="SUPFAM" id="SSF52540">
    <property type="entry name" value="P-loop containing nucleoside triphosphate hydrolases"/>
    <property type="match status" value="1"/>
</dbReference>
<dbReference type="InterPro" id="IPR048975">
    <property type="entry name" value="WHD_APAF1"/>
</dbReference>
<keyword evidence="6" id="KW-1185">Reference proteome</keyword>
<dbReference type="InterPro" id="IPR036388">
    <property type="entry name" value="WH-like_DNA-bd_sf"/>
</dbReference>
<dbReference type="InterPro" id="IPR002182">
    <property type="entry name" value="NB-ARC"/>
</dbReference>
<dbReference type="InterPro" id="IPR041452">
    <property type="entry name" value="APAF1_C"/>
</dbReference>
<feature type="repeat" description="WD" evidence="4">
    <location>
        <begin position="729"/>
        <end position="770"/>
    </location>
</feature>
<proteinExistence type="predicted"/>
<evidence type="ECO:0000256" key="2">
    <source>
        <dbReference type="ARBA" id="ARBA00022703"/>
    </source>
</evidence>
<dbReference type="PROSITE" id="PS00678">
    <property type="entry name" value="WD_REPEATS_1"/>
    <property type="match status" value="1"/>
</dbReference>
<dbReference type="CDD" id="cd01671">
    <property type="entry name" value="CARD"/>
    <property type="match status" value="1"/>
</dbReference>
<dbReference type="InterPro" id="IPR001315">
    <property type="entry name" value="CARD"/>
</dbReference>
<dbReference type="InterPro" id="IPR011029">
    <property type="entry name" value="DEATH-like_dom_sf"/>
</dbReference>
<dbReference type="InterPro" id="IPR015943">
    <property type="entry name" value="WD40/YVTN_repeat-like_dom_sf"/>
</dbReference>
<dbReference type="GeneID" id="106461682"/>
<dbReference type="Pfam" id="PF00619">
    <property type="entry name" value="CARD"/>
    <property type="match status" value="1"/>
</dbReference>
<evidence type="ECO:0000256" key="1">
    <source>
        <dbReference type="ARBA" id="ARBA00022574"/>
    </source>
</evidence>
<dbReference type="Gene3D" id="1.25.40.370">
    <property type="match status" value="1"/>
</dbReference>
<sequence length="1296" mass="147105">MYLLMMDSREKHALWKEREAISEDLTPKYILPSLVADGIFSEDERNVILSEVKRETQTAKLLSLLLKKGKKAFSSFVKALESDGAYPWLAKKLLASVDSDKVSKDFDQNLYDVLRKGGVPFQINHLLPRKSLEKEIRQALQVVSKEKRGWVVIHGMMGSGKSVLAAEALRYEILLSECFSNGVWWIPVGNIDSAGLLVKMQMLYENLDEECHPVPESIEKVTTKLKNLLLKSCYEKILFILDDVWNSSVLQAFDVGCPVLVTTRNNNILSSINSGQKIFIKVDEGLSVDESKHLLAMWVNADVNSLPSSVDRICEKCKGCPLVLVMVGSMMAKYGNKERRWEHYRQCLEARNFDRIQDNSGESKKTLYDIIELCLSNTMSPEERTYYSDFALFIDDVMIPNKVLEILWDKDEFEVEDIMYKICNKSLARMDEDKEGDSYVYSIHDLHLDYLKNACKDLKALHTKLINKYLKKCEANGMNIRNYGLLPSDGYIHQYIGYHIYKAEMFHLFPDIFLNLRFVQKKLHICGPSVLLNDYVLYGMYFNTSEAVKEKQDLEKFIQCNAHHLCDSTKDFIQLALCQPQESTVYKKARVFAEKSGKNMYFNWCNVSSIRNSAKLCTKLHLGAVHCARFSPDGTFVVSVGEDKIVRVWDIRLGLQLHWFQGHEGPIKCCSLSSTGFEIVTASEDSTVRLFRLNPSVLRTDSIREEEPLRKRSSSRKNIFQEDDSFLVFREHEGEVRWCSFSPSDELVVSGGVDGIAMKWHMSHRTSARYTNHLDMLGPRRRSYKVWSAITGKVCVSLTGHIFPINCCCFSPDEKRIATASSELVVLWNILSGTKLLSFPHMDHSVLSCRFSNDGKHLISAAGPFIWKWDLISQKLKCQYNNLRTSYYAICCVSSPDEQYLAAGTSDCAVVIWSANSDQVAASFKGHDDPVQTVDYSCDGSMLLSGSEDGTVMVWDTSQKFNTSMISLSTEISVRFQDNHPVIAASDESNSIQVIKGLKGEMEYKTTSEEEDISCCNISLDCKYVVYGTKKGSVKVLRRPTKSISNFHRHRKAVRYCVFTEKGNHFITCSEDCTLRVWQLKGTYVSCFGHHGPVLMCKVFRNDSMILSCSEDGWIRVWQLDTGRCLIRCDGHNKQTVTSCDVSRDGTYFASTSVDKTVKVWKEDNGKLIIVNTITSNSCIRSCCFSPNEKFLAFGDDDGVVQIANLDAEGKQLKILGSHTSNWVNDLAFSPDSNFLVSVANSIKWWDIRKNQPLLQTFEVRGSFLRYVYPSPDFTIFVSVDSAGVLYNLQLIKSSG</sequence>
<dbReference type="Pfam" id="PF17908">
    <property type="entry name" value="APAF1_C"/>
    <property type="match status" value="1"/>
</dbReference>
<dbReference type="Gene3D" id="1.10.8.430">
    <property type="entry name" value="Helical domain of apoptotic protease-activating factors"/>
    <property type="match status" value="1"/>
</dbReference>
<dbReference type="PROSITE" id="PS50082">
    <property type="entry name" value="WD_REPEATS_2"/>
    <property type="match status" value="8"/>
</dbReference>
<feature type="domain" description="CARD" evidence="5">
    <location>
        <begin position="6"/>
        <end position="81"/>
    </location>
</feature>
<dbReference type="InterPro" id="IPR020472">
    <property type="entry name" value="WD40_PAC1"/>
</dbReference>
<feature type="repeat" description="WD" evidence="4">
    <location>
        <begin position="1130"/>
        <end position="1171"/>
    </location>
</feature>
<dbReference type="SUPFAM" id="SSF50978">
    <property type="entry name" value="WD40 repeat-like"/>
    <property type="match status" value="2"/>
</dbReference>